<keyword evidence="3" id="KW-1185">Reference proteome</keyword>
<protein>
    <submittedName>
        <fullName evidence="2">Uncharacterized protein</fullName>
    </submittedName>
</protein>
<proteinExistence type="predicted"/>
<dbReference type="Proteomes" id="UP000078492">
    <property type="component" value="Unassembled WGS sequence"/>
</dbReference>
<reference evidence="2 3" key="1">
    <citation type="submission" date="2015-09" db="EMBL/GenBank/DDBJ databases">
        <title>Trachymyrmex cornetzi WGS genome.</title>
        <authorList>
            <person name="Nygaard S."/>
            <person name="Hu H."/>
            <person name="Boomsma J."/>
            <person name="Zhang G."/>
        </authorList>
    </citation>
    <scope>NUCLEOTIDE SEQUENCE [LARGE SCALE GENOMIC DNA]</scope>
    <source>
        <strain evidence="2">Tcor2-1</strain>
        <tissue evidence="2">Whole body</tissue>
    </source>
</reference>
<accession>A0A151JS13</accession>
<dbReference type="EMBL" id="KQ978565">
    <property type="protein sequence ID" value="KYN30132.1"/>
    <property type="molecule type" value="Genomic_DNA"/>
</dbReference>
<evidence type="ECO:0000313" key="2">
    <source>
        <dbReference type="EMBL" id="KYN30132.1"/>
    </source>
</evidence>
<organism evidence="2 3">
    <name type="scientific">Trachymyrmex cornetzi</name>
    <dbReference type="NCBI Taxonomy" id="471704"/>
    <lineage>
        <taxon>Eukaryota</taxon>
        <taxon>Metazoa</taxon>
        <taxon>Ecdysozoa</taxon>
        <taxon>Arthropoda</taxon>
        <taxon>Hexapoda</taxon>
        <taxon>Insecta</taxon>
        <taxon>Pterygota</taxon>
        <taxon>Neoptera</taxon>
        <taxon>Endopterygota</taxon>
        <taxon>Hymenoptera</taxon>
        <taxon>Apocrita</taxon>
        <taxon>Aculeata</taxon>
        <taxon>Formicoidea</taxon>
        <taxon>Formicidae</taxon>
        <taxon>Myrmicinae</taxon>
        <taxon>Trachymyrmex</taxon>
    </lineage>
</organism>
<gene>
    <name evidence="2" type="ORF">ALC57_00415</name>
</gene>
<sequence>MRTDEESRRTSVALFCSVQTLTALGVKISDGDNDIGTGEDGDDDGGDDGKSGSDGVDRDGGSECGRRGVVTNTVRFGMSDNELNILTV</sequence>
<feature type="region of interest" description="Disordered" evidence="1">
    <location>
        <begin position="27"/>
        <end position="67"/>
    </location>
</feature>
<feature type="compositionally biased region" description="Basic and acidic residues" evidence="1">
    <location>
        <begin position="47"/>
        <end position="66"/>
    </location>
</feature>
<evidence type="ECO:0000256" key="1">
    <source>
        <dbReference type="SAM" id="MobiDB-lite"/>
    </source>
</evidence>
<name>A0A151JS13_9HYME</name>
<feature type="compositionally biased region" description="Acidic residues" evidence="1">
    <location>
        <begin position="31"/>
        <end position="46"/>
    </location>
</feature>
<evidence type="ECO:0000313" key="3">
    <source>
        <dbReference type="Proteomes" id="UP000078492"/>
    </source>
</evidence>
<dbReference type="AlphaFoldDB" id="A0A151JS13"/>